<dbReference type="InterPro" id="IPR018060">
    <property type="entry name" value="HTH_AraC"/>
</dbReference>
<gene>
    <name evidence="5" type="ORF">Asru_0102_05</name>
</gene>
<sequence>MSALLPPAELPKYVPGEILCASDALGWRGVGVRAYRYTGLDVEVPPLRDFTIVAYRRGGTLMERRFDGRWTRTRCDPGDVSLVTRAQRSHWHWTEAIEVAHIYLAPSLVDAVAKDVFDRAVADVRLPDLLRARDSVITGAAEAITAEAAGGGTHGALHAEAVGAQLAAHLLRRYAACTYRGPRAPARLSPAQRRRVVDHIEAHLQEPIGLESLAAVLGLGVWTFGRHFRATFGCAPYAYVIDRRVARACALLAQRDLPIKDVASACGFADQAHMTRVFRHRLRVTPAAYARAAAT</sequence>
<dbReference type="PANTHER" id="PTHR46796:SF6">
    <property type="entry name" value="ARAC SUBFAMILY"/>
    <property type="match status" value="1"/>
</dbReference>
<organism evidence="5 6">
    <name type="scientific">Acidisphaera rubrifaciens HS-AP3</name>
    <dbReference type="NCBI Taxonomy" id="1231350"/>
    <lineage>
        <taxon>Bacteria</taxon>
        <taxon>Pseudomonadati</taxon>
        <taxon>Pseudomonadota</taxon>
        <taxon>Alphaproteobacteria</taxon>
        <taxon>Acetobacterales</taxon>
        <taxon>Acetobacteraceae</taxon>
        <taxon>Acidisphaera</taxon>
    </lineage>
</organism>
<dbReference type="EMBL" id="BANB01000102">
    <property type="protein sequence ID" value="GAN76470.1"/>
    <property type="molecule type" value="Genomic_DNA"/>
</dbReference>
<evidence type="ECO:0000256" key="1">
    <source>
        <dbReference type="ARBA" id="ARBA00023015"/>
    </source>
</evidence>
<dbReference type="GO" id="GO:0043565">
    <property type="term" value="F:sequence-specific DNA binding"/>
    <property type="evidence" value="ECO:0007669"/>
    <property type="project" value="InterPro"/>
</dbReference>
<dbReference type="Proteomes" id="UP000032680">
    <property type="component" value="Unassembled WGS sequence"/>
</dbReference>
<dbReference type="PROSITE" id="PS01124">
    <property type="entry name" value="HTH_ARAC_FAMILY_2"/>
    <property type="match status" value="1"/>
</dbReference>
<evidence type="ECO:0000256" key="3">
    <source>
        <dbReference type="ARBA" id="ARBA00023163"/>
    </source>
</evidence>
<dbReference type="PANTHER" id="PTHR46796">
    <property type="entry name" value="HTH-TYPE TRANSCRIPTIONAL ACTIVATOR RHAS-RELATED"/>
    <property type="match status" value="1"/>
</dbReference>
<protein>
    <submittedName>
        <fullName evidence="5">Transcriptional regulator AraC</fullName>
    </submittedName>
</protein>
<feature type="domain" description="HTH araC/xylS-type" evidence="4">
    <location>
        <begin position="194"/>
        <end position="292"/>
    </location>
</feature>
<keyword evidence="3" id="KW-0804">Transcription</keyword>
<dbReference type="InterPro" id="IPR050204">
    <property type="entry name" value="AraC_XylS_family_regulators"/>
</dbReference>
<evidence type="ECO:0000256" key="2">
    <source>
        <dbReference type="ARBA" id="ARBA00023125"/>
    </source>
</evidence>
<dbReference type="SMART" id="SM00342">
    <property type="entry name" value="HTH_ARAC"/>
    <property type="match status" value="1"/>
</dbReference>
<reference evidence="5 6" key="1">
    <citation type="submission" date="2012-11" db="EMBL/GenBank/DDBJ databases">
        <title>Whole genome sequence of Acidisphaera rubrifaciens HS-AP3.</title>
        <authorList>
            <person name="Azuma Y."/>
            <person name="Higashiura N."/>
            <person name="Hirakawa H."/>
            <person name="Matsushita K."/>
        </authorList>
    </citation>
    <scope>NUCLEOTIDE SEQUENCE [LARGE SCALE GENOMIC DNA]</scope>
    <source>
        <strain evidence="5 6">HS-AP3</strain>
    </source>
</reference>
<dbReference type="SUPFAM" id="SSF46689">
    <property type="entry name" value="Homeodomain-like"/>
    <property type="match status" value="2"/>
</dbReference>
<name>A0A0D6P3Y2_9PROT</name>
<keyword evidence="1" id="KW-0805">Transcription regulation</keyword>
<dbReference type="GO" id="GO:0003700">
    <property type="term" value="F:DNA-binding transcription factor activity"/>
    <property type="evidence" value="ECO:0007669"/>
    <property type="project" value="InterPro"/>
</dbReference>
<dbReference type="Gene3D" id="1.10.10.60">
    <property type="entry name" value="Homeodomain-like"/>
    <property type="match status" value="1"/>
</dbReference>
<accession>A0A0D6P3Y2</accession>
<dbReference type="OrthoDB" id="9806208at2"/>
<dbReference type="InterPro" id="IPR009057">
    <property type="entry name" value="Homeodomain-like_sf"/>
</dbReference>
<proteinExistence type="predicted"/>
<keyword evidence="6" id="KW-1185">Reference proteome</keyword>
<comment type="caution">
    <text evidence="5">The sequence shown here is derived from an EMBL/GenBank/DDBJ whole genome shotgun (WGS) entry which is preliminary data.</text>
</comment>
<dbReference type="RefSeq" id="WP_048860283.1">
    <property type="nucleotide sequence ID" value="NZ_BANB01000102.1"/>
</dbReference>
<dbReference type="Pfam" id="PF12833">
    <property type="entry name" value="HTH_18"/>
    <property type="match status" value="1"/>
</dbReference>
<evidence type="ECO:0000259" key="4">
    <source>
        <dbReference type="PROSITE" id="PS01124"/>
    </source>
</evidence>
<evidence type="ECO:0000313" key="6">
    <source>
        <dbReference type="Proteomes" id="UP000032680"/>
    </source>
</evidence>
<dbReference type="AlphaFoldDB" id="A0A0D6P3Y2"/>
<keyword evidence="2" id="KW-0238">DNA-binding</keyword>
<evidence type="ECO:0000313" key="5">
    <source>
        <dbReference type="EMBL" id="GAN76470.1"/>
    </source>
</evidence>